<evidence type="ECO:0000256" key="1">
    <source>
        <dbReference type="ARBA" id="ARBA00010568"/>
    </source>
</evidence>
<comment type="similarity">
    <text evidence="1">Belongs to the UPF0696 family.</text>
</comment>
<evidence type="ECO:0000313" key="2">
    <source>
        <dbReference type="EMBL" id="KAF9479214.1"/>
    </source>
</evidence>
<gene>
    <name evidence="2" type="ORF">BDN70DRAFT_807429</name>
</gene>
<keyword evidence="3" id="KW-1185">Reference proteome</keyword>
<evidence type="ECO:0000313" key="3">
    <source>
        <dbReference type="Proteomes" id="UP000807469"/>
    </source>
</evidence>
<comment type="caution">
    <text evidence="2">The sequence shown here is derived from an EMBL/GenBank/DDBJ whole genome shotgun (WGS) entry which is preliminary data.</text>
</comment>
<dbReference type="PANTHER" id="PTHR31977:SF1">
    <property type="entry name" value="UPF0696 PROTEIN C11ORF68"/>
    <property type="match status" value="1"/>
</dbReference>
<dbReference type="OrthoDB" id="10067381at2759"/>
<dbReference type="PANTHER" id="PTHR31977">
    <property type="entry name" value="UPF0696 PROTEIN C11ORF68"/>
    <property type="match status" value="1"/>
</dbReference>
<dbReference type="AlphaFoldDB" id="A0A9P6D0B9"/>
<dbReference type="InterPro" id="IPR023398">
    <property type="entry name" value="TIF_eIF4e-like"/>
</dbReference>
<protein>
    <submittedName>
        <fullName evidence="2">DUF1917-domain-containing protein</fullName>
    </submittedName>
</protein>
<dbReference type="SUPFAM" id="SSF55418">
    <property type="entry name" value="eIF4e-like"/>
    <property type="match status" value="1"/>
</dbReference>
<reference evidence="2" key="1">
    <citation type="submission" date="2020-11" db="EMBL/GenBank/DDBJ databases">
        <authorList>
            <consortium name="DOE Joint Genome Institute"/>
            <person name="Ahrendt S."/>
            <person name="Riley R."/>
            <person name="Andreopoulos W."/>
            <person name="Labutti K."/>
            <person name="Pangilinan J."/>
            <person name="Ruiz-Duenas F.J."/>
            <person name="Barrasa J.M."/>
            <person name="Sanchez-Garcia M."/>
            <person name="Camarero S."/>
            <person name="Miyauchi S."/>
            <person name="Serrano A."/>
            <person name="Linde D."/>
            <person name="Babiker R."/>
            <person name="Drula E."/>
            <person name="Ayuso-Fernandez I."/>
            <person name="Pacheco R."/>
            <person name="Padilla G."/>
            <person name="Ferreira P."/>
            <person name="Barriuso J."/>
            <person name="Kellner H."/>
            <person name="Castanera R."/>
            <person name="Alfaro M."/>
            <person name="Ramirez L."/>
            <person name="Pisabarro A.G."/>
            <person name="Kuo A."/>
            <person name="Tritt A."/>
            <person name="Lipzen A."/>
            <person name="He G."/>
            <person name="Yan M."/>
            <person name="Ng V."/>
            <person name="Cullen D."/>
            <person name="Martin F."/>
            <person name="Rosso M.-N."/>
            <person name="Henrissat B."/>
            <person name="Hibbett D."/>
            <person name="Martinez A.T."/>
            <person name="Grigoriev I.V."/>
        </authorList>
    </citation>
    <scope>NUCLEOTIDE SEQUENCE</scope>
    <source>
        <strain evidence="2">CIRM-BRFM 674</strain>
    </source>
</reference>
<dbReference type="Proteomes" id="UP000807469">
    <property type="component" value="Unassembled WGS sequence"/>
</dbReference>
<proteinExistence type="inferred from homology"/>
<dbReference type="Pfam" id="PF08939">
    <property type="entry name" value="Bles03"/>
    <property type="match status" value="1"/>
</dbReference>
<dbReference type="InterPro" id="IPR015034">
    <property type="entry name" value="Bles03"/>
</dbReference>
<organism evidence="2 3">
    <name type="scientific">Pholiota conissans</name>
    <dbReference type="NCBI Taxonomy" id="109636"/>
    <lineage>
        <taxon>Eukaryota</taxon>
        <taxon>Fungi</taxon>
        <taxon>Dikarya</taxon>
        <taxon>Basidiomycota</taxon>
        <taxon>Agaricomycotina</taxon>
        <taxon>Agaricomycetes</taxon>
        <taxon>Agaricomycetidae</taxon>
        <taxon>Agaricales</taxon>
        <taxon>Agaricineae</taxon>
        <taxon>Strophariaceae</taxon>
        <taxon>Pholiota</taxon>
    </lineage>
</organism>
<dbReference type="Gene3D" id="3.30.760.10">
    <property type="entry name" value="RNA Cap, Translation Initiation Factor Eif4e"/>
    <property type="match status" value="1"/>
</dbReference>
<sequence>MDVDPTPLAAAPVATFKPFAPLKPKFVAPPSTPEALLSTWTAENSNQGQIIKFLARWPPSRTSFDYGPWIVGNRGGWKNVPIPNIAGLQADFQALIAANNVSIDTVDQISKANNVMTGKWMVFQESGKIDILWGKILFYICTERQKGMAKVSTWKEGEKHVICVYVEDYTDTEAVNSLRKELRKLGVKWKIGFKPDAYTHLNIYKDNPWKIRPSRFNE</sequence>
<name>A0A9P6D0B9_9AGAR</name>
<accession>A0A9P6D0B9</accession>
<dbReference type="EMBL" id="MU155218">
    <property type="protein sequence ID" value="KAF9479214.1"/>
    <property type="molecule type" value="Genomic_DNA"/>
</dbReference>